<accession>A0A151GPF2</accession>
<organism evidence="1 2">
    <name type="scientific">Drechmeria coniospora</name>
    <name type="common">Nematophagous fungus</name>
    <name type="synonym">Meria coniospora</name>
    <dbReference type="NCBI Taxonomy" id="98403"/>
    <lineage>
        <taxon>Eukaryota</taxon>
        <taxon>Fungi</taxon>
        <taxon>Dikarya</taxon>
        <taxon>Ascomycota</taxon>
        <taxon>Pezizomycotina</taxon>
        <taxon>Sordariomycetes</taxon>
        <taxon>Hypocreomycetidae</taxon>
        <taxon>Hypocreales</taxon>
        <taxon>Ophiocordycipitaceae</taxon>
        <taxon>Drechmeria</taxon>
    </lineage>
</organism>
<comment type="caution">
    <text evidence="1">The sequence shown here is derived from an EMBL/GenBank/DDBJ whole genome shotgun (WGS) entry which is preliminary data.</text>
</comment>
<dbReference type="AlphaFoldDB" id="A0A151GPF2"/>
<dbReference type="EMBL" id="LAYC01000001">
    <property type="protein sequence ID" value="KYK58989.1"/>
    <property type="molecule type" value="Genomic_DNA"/>
</dbReference>
<name>A0A151GPF2_DRECN</name>
<evidence type="ECO:0000313" key="2">
    <source>
        <dbReference type="Proteomes" id="UP000076580"/>
    </source>
</evidence>
<keyword evidence="2" id="KW-1185">Reference proteome</keyword>
<proteinExistence type="predicted"/>
<evidence type="ECO:0000313" key="1">
    <source>
        <dbReference type="EMBL" id="KYK58989.1"/>
    </source>
</evidence>
<dbReference type="Proteomes" id="UP000076580">
    <property type="component" value="Chromosome 01"/>
</dbReference>
<dbReference type="InParanoid" id="A0A151GPF2"/>
<gene>
    <name evidence="1" type="ORF">DCS_00116</name>
</gene>
<reference evidence="1 2" key="1">
    <citation type="journal article" date="2016" name="Sci. Rep.">
        <title>Insights into Adaptations to a Near-Obligate Nematode Endoparasitic Lifestyle from the Finished Genome of Drechmeria coniospora.</title>
        <authorList>
            <person name="Zhang L."/>
            <person name="Zhou Z."/>
            <person name="Guo Q."/>
            <person name="Fokkens L."/>
            <person name="Miskei M."/>
            <person name="Pocsi I."/>
            <person name="Zhang W."/>
            <person name="Chen M."/>
            <person name="Wang L."/>
            <person name="Sun Y."/>
            <person name="Donzelli B.G."/>
            <person name="Gibson D.M."/>
            <person name="Nelson D.R."/>
            <person name="Luo J.G."/>
            <person name="Rep M."/>
            <person name="Liu H."/>
            <person name="Yang S."/>
            <person name="Wang J."/>
            <person name="Krasnoff S.B."/>
            <person name="Xu Y."/>
            <person name="Molnar I."/>
            <person name="Lin M."/>
        </authorList>
    </citation>
    <scope>NUCLEOTIDE SEQUENCE [LARGE SCALE GENOMIC DNA]</scope>
    <source>
        <strain evidence="1 2">ARSEF 6962</strain>
    </source>
</reference>
<sequence length="68" mass="7377">MSSTSTSTDWTSLAMNLDIMIDGVRHACAEQQWDVEQAAGLRAAQQIRDPNMRLETTASSAPYDACTG</sequence>
<dbReference type="GeneID" id="63712759"/>
<protein>
    <submittedName>
        <fullName evidence="1">Uncharacterized protein</fullName>
    </submittedName>
</protein>
<dbReference type="RefSeq" id="XP_040658341.1">
    <property type="nucleotide sequence ID" value="XM_040797458.1"/>
</dbReference>